<feature type="compositionally biased region" description="Basic residues" evidence="1">
    <location>
        <begin position="126"/>
        <end position="138"/>
    </location>
</feature>
<organism evidence="2 3">
    <name type="scientific">Brassica cretica</name>
    <name type="common">Mustard</name>
    <dbReference type="NCBI Taxonomy" id="69181"/>
    <lineage>
        <taxon>Eukaryota</taxon>
        <taxon>Viridiplantae</taxon>
        <taxon>Streptophyta</taxon>
        <taxon>Embryophyta</taxon>
        <taxon>Tracheophyta</taxon>
        <taxon>Spermatophyta</taxon>
        <taxon>Magnoliopsida</taxon>
        <taxon>eudicotyledons</taxon>
        <taxon>Gunneridae</taxon>
        <taxon>Pentapetalae</taxon>
        <taxon>rosids</taxon>
        <taxon>malvids</taxon>
        <taxon>Brassicales</taxon>
        <taxon>Brassicaceae</taxon>
        <taxon>Brassiceae</taxon>
        <taxon>Brassica</taxon>
    </lineage>
</organism>
<name>A0A8S9SD10_BRACR</name>
<dbReference type="Proteomes" id="UP000712600">
    <property type="component" value="Unassembled WGS sequence"/>
</dbReference>
<evidence type="ECO:0000256" key="1">
    <source>
        <dbReference type="SAM" id="MobiDB-lite"/>
    </source>
</evidence>
<reference evidence="2" key="1">
    <citation type="submission" date="2019-12" db="EMBL/GenBank/DDBJ databases">
        <title>Genome sequencing and annotation of Brassica cretica.</title>
        <authorList>
            <person name="Studholme D.J."/>
            <person name="Sarris P."/>
        </authorList>
    </citation>
    <scope>NUCLEOTIDE SEQUENCE</scope>
    <source>
        <strain evidence="2">PFS-109/04</strain>
        <tissue evidence="2">Leaf</tissue>
    </source>
</reference>
<dbReference type="EMBL" id="QGKX02000088">
    <property type="protein sequence ID" value="KAF3589909.1"/>
    <property type="molecule type" value="Genomic_DNA"/>
</dbReference>
<gene>
    <name evidence="2" type="ORF">F2Q69_00031817</name>
</gene>
<protein>
    <recommendedName>
        <fullName evidence="4">Transcription factor CBF/NF-Y/archaeal histone domain-containing protein</fullName>
    </recommendedName>
</protein>
<evidence type="ECO:0000313" key="2">
    <source>
        <dbReference type="EMBL" id="KAF3589909.1"/>
    </source>
</evidence>
<dbReference type="AlphaFoldDB" id="A0A8S9SD10"/>
<accession>A0A8S9SD10</accession>
<evidence type="ECO:0008006" key="4">
    <source>
        <dbReference type="Google" id="ProtNLM"/>
    </source>
</evidence>
<comment type="caution">
    <text evidence="2">The sequence shown here is derived from an EMBL/GenBank/DDBJ whole genome shotgun (WGS) entry which is preliminary data.</text>
</comment>
<feature type="region of interest" description="Disordered" evidence="1">
    <location>
        <begin position="109"/>
        <end position="146"/>
    </location>
</feature>
<evidence type="ECO:0000313" key="3">
    <source>
        <dbReference type="Proteomes" id="UP000712600"/>
    </source>
</evidence>
<proteinExistence type="predicted"/>
<sequence>MMLLSGSASYSLALLSLRPTRKGCCCMLQNFIPQIWCFVVYSKHCVETYNVFDFLREVVSKVPDYGQAQGQGQGDATMDDRSIAKKTLGPICAGYFMCDEVNDSNEECKKSKTQEVGNAKPSGRGSRGRGGGRGRGGRVARAAERENLSREMELEAATFSRQYPDACFNVITPREREEGCRWAALQHQTQTASNNIKVQKMALQDQTKTPSNNFKVQKKALTLIS</sequence>